<dbReference type="Pfam" id="PF07238">
    <property type="entry name" value="PilZ"/>
    <property type="match status" value="1"/>
</dbReference>
<accession>A0A517SLD3</accession>
<evidence type="ECO:0000313" key="3">
    <source>
        <dbReference type="EMBL" id="QDT56932.1"/>
    </source>
</evidence>
<gene>
    <name evidence="3" type="ORF">Pan44_49950</name>
</gene>
<feature type="region of interest" description="Disordered" evidence="1">
    <location>
        <begin position="8"/>
        <end position="36"/>
    </location>
</feature>
<dbReference type="InParanoid" id="A0A517SLD3"/>
<evidence type="ECO:0000259" key="2">
    <source>
        <dbReference type="Pfam" id="PF07238"/>
    </source>
</evidence>
<name>A0A517SLD3_9PLAN</name>
<dbReference type="SUPFAM" id="SSF141371">
    <property type="entry name" value="PilZ domain-like"/>
    <property type="match status" value="1"/>
</dbReference>
<feature type="domain" description="PilZ" evidence="2">
    <location>
        <begin position="33"/>
        <end position="136"/>
    </location>
</feature>
<dbReference type="EMBL" id="CP036271">
    <property type="protein sequence ID" value="QDT56932.1"/>
    <property type="molecule type" value="Genomic_DNA"/>
</dbReference>
<organism evidence="3 4">
    <name type="scientific">Caulifigura coniformis</name>
    <dbReference type="NCBI Taxonomy" id="2527983"/>
    <lineage>
        <taxon>Bacteria</taxon>
        <taxon>Pseudomonadati</taxon>
        <taxon>Planctomycetota</taxon>
        <taxon>Planctomycetia</taxon>
        <taxon>Planctomycetales</taxon>
        <taxon>Planctomycetaceae</taxon>
        <taxon>Caulifigura</taxon>
    </lineage>
</organism>
<dbReference type="AlphaFoldDB" id="A0A517SLD3"/>
<dbReference type="Proteomes" id="UP000315700">
    <property type="component" value="Chromosome"/>
</dbReference>
<reference evidence="3 4" key="1">
    <citation type="submission" date="2019-02" db="EMBL/GenBank/DDBJ databases">
        <title>Deep-cultivation of Planctomycetes and their phenomic and genomic characterization uncovers novel biology.</title>
        <authorList>
            <person name="Wiegand S."/>
            <person name="Jogler M."/>
            <person name="Boedeker C."/>
            <person name="Pinto D."/>
            <person name="Vollmers J."/>
            <person name="Rivas-Marin E."/>
            <person name="Kohn T."/>
            <person name="Peeters S.H."/>
            <person name="Heuer A."/>
            <person name="Rast P."/>
            <person name="Oberbeckmann S."/>
            <person name="Bunk B."/>
            <person name="Jeske O."/>
            <person name="Meyerdierks A."/>
            <person name="Storesund J.E."/>
            <person name="Kallscheuer N."/>
            <person name="Luecker S."/>
            <person name="Lage O.M."/>
            <person name="Pohl T."/>
            <person name="Merkel B.J."/>
            <person name="Hornburger P."/>
            <person name="Mueller R.-W."/>
            <person name="Bruemmer F."/>
            <person name="Labrenz M."/>
            <person name="Spormann A.M."/>
            <person name="Op den Camp H."/>
            <person name="Overmann J."/>
            <person name="Amann R."/>
            <person name="Jetten M.S.M."/>
            <person name="Mascher T."/>
            <person name="Medema M.H."/>
            <person name="Devos D.P."/>
            <person name="Kaster A.-K."/>
            <person name="Ovreas L."/>
            <person name="Rohde M."/>
            <person name="Galperin M.Y."/>
            <person name="Jogler C."/>
        </authorList>
    </citation>
    <scope>NUCLEOTIDE SEQUENCE [LARGE SCALE GENOMIC DNA]</scope>
    <source>
        <strain evidence="3 4">Pan44</strain>
    </source>
</reference>
<sequence>MAIAVTVQNEGTSDAAGSKLPGTDGTKAPRGAERRRERRFPYQTVVTLVRVQTGTDFELRKCWTRDLSPGGARIMSREPIEGSRLLLKFLLPRLGSKFIEAQICSRTTERHTDIRNRSTEMFLYGVRFTSVLSEEDACDQILETGV</sequence>
<dbReference type="GO" id="GO:0035438">
    <property type="term" value="F:cyclic-di-GMP binding"/>
    <property type="evidence" value="ECO:0007669"/>
    <property type="project" value="InterPro"/>
</dbReference>
<evidence type="ECO:0000313" key="4">
    <source>
        <dbReference type="Proteomes" id="UP000315700"/>
    </source>
</evidence>
<dbReference type="InterPro" id="IPR009875">
    <property type="entry name" value="PilZ_domain"/>
</dbReference>
<proteinExistence type="predicted"/>
<keyword evidence="4" id="KW-1185">Reference proteome</keyword>
<dbReference type="KEGG" id="ccos:Pan44_49950"/>
<evidence type="ECO:0000256" key="1">
    <source>
        <dbReference type="SAM" id="MobiDB-lite"/>
    </source>
</evidence>
<protein>
    <submittedName>
        <fullName evidence="3">PilZ domain protein</fullName>
    </submittedName>
</protein>